<name>A0A915EQR0_9BILA</name>
<evidence type="ECO:0000313" key="3">
    <source>
        <dbReference type="WBParaSite" id="jg8482"/>
    </source>
</evidence>
<reference evidence="3" key="1">
    <citation type="submission" date="2022-11" db="UniProtKB">
        <authorList>
            <consortium name="WormBaseParasite"/>
        </authorList>
    </citation>
    <scope>IDENTIFICATION</scope>
</reference>
<dbReference type="AlphaFoldDB" id="A0A915EQR0"/>
<evidence type="ECO:0000256" key="1">
    <source>
        <dbReference type="SAM" id="MobiDB-lite"/>
    </source>
</evidence>
<sequence>MSNDVRPKKQTYGMAQQSPGQVSTNGMIHPYQQQQPTTGQIYQNGTSMQQQSSMSSVHSPQFPSPSNPMNNQHLSPYGGYDQQQLQSTNTSVPANQLHQWARGGGMAAAGQWSKRPNSRSDINQMVRMELRNTVHSRMSDGSAPSPNSSQTAHQIGAMGHTPPGSMGSNINDSRFPSNQIQMTNGIQPKVEGILSPPRQNGGFTTSAQQPFSTATPPLQSSLSFNENNNSAYCGNNNSNNHSQQQQFYSSLQQQPAHHFQRTCSMSNVSFQPQFLSQVSLENCKNFIKSVDVGVNDLSSTTIELFDFNLSKTG</sequence>
<feature type="compositionally biased region" description="Low complexity" evidence="1">
    <location>
        <begin position="30"/>
        <end position="61"/>
    </location>
</feature>
<evidence type="ECO:0000313" key="2">
    <source>
        <dbReference type="Proteomes" id="UP000887574"/>
    </source>
</evidence>
<dbReference type="Proteomes" id="UP000887574">
    <property type="component" value="Unplaced"/>
</dbReference>
<protein>
    <submittedName>
        <fullName evidence="3">Uncharacterized protein</fullName>
    </submittedName>
</protein>
<feature type="compositionally biased region" description="Polar residues" evidence="1">
    <location>
        <begin position="142"/>
        <end position="153"/>
    </location>
</feature>
<keyword evidence="2" id="KW-1185">Reference proteome</keyword>
<feature type="region of interest" description="Disordered" evidence="1">
    <location>
        <begin position="136"/>
        <end position="161"/>
    </location>
</feature>
<accession>A0A915EQR0</accession>
<proteinExistence type="predicted"/>
<dbReference type="WBParaSite" id="jg8482">
    <property type="protein sequence ID" value="jg8482"/>
    <property type="gene ID" value="jg8482"/>
</dbReference>
<organism evidence="2 3">
    <name type="scientific">Ditylenchus dipsaci</name>
    <dbReference type="NCBI Taxonomy" id="166011"/>
    <lineage>
        <taxon>Eukaryota</taxon>
        <taxon>Metazoa</taxon>
        <taxon>Ecdysozoa</taxon>
        <taxon>Nematoda</taxon>
        <taxon>Chromadorea</taxon>
        <taxon>Rhabditida</taxon>
        <taxon>Tylenchina</taxon>
        <taxon>Tylenchomorpha</taxon>
        <taxon>Sphaerularioidea</taxon>
        <taxon>Anguinidae</taxon>
        <taxon>Anguininae</taxon>
        <taxon>Ditylenchus</taxon>
    </lineage>
</organism>
<feature type="region of interest" description="Disordered" evidence="1">
    <location>
        <begin position="1"/>
        <end position="88"/>
    </location>
</feature>
<feature type="compositionally biased region" description="Polar residues" evidence="1">
    <location>
        <begin position="13"/>
        <end position="26"/>
    </location>
</feature>